<dbReference type="PANTHER" id="PTHR31113">
    <property type="entry name" value="UPF0496 PROTEIN 3-RELATED"/>
    <property type="match status" value="1"/>
</dbReference>
<organism evidence="7 8">
    <name type="scientific">Gossypium stocksii</name>
    <dbReference type="NCBI Taxonomy" id="47602"/>
    <lineage>
        <taxon>Eukaryota</taxon>
        <taxon>Viridiplantae</taxon>
        <taxon>Streptophyta</taxon>
        <taxon>Embryophyta</taxon>
        <taxon>Tracheophyta</taxon>
        <taxon>Spermatophyta</taxon>
        <taxon>Magnoliopsida</taxon>
        <taxon>eudicotyledons</taxon>
        <taxon>Gunneridae</taxon>
        <taxon>Pentapetalae</taxon>
        <taxon>rosids</taxon>
        <taxon>malvids</taxon>
        <taxon>Malvales</taxon>
        <taxon>Malvaceae</taxon>
        <taxon>Malvoideae</taxon>
        <taxon>Gossypium</taxon>
    </lineage>
</organism>
<keyword evidence="3 6" id="KW-0812">Transmembrane</keyword>
<keyword evidence="5 6" id="KW-0472">Membrane</keyword>
<keyword evidence="4 6" id="KW-1133">Transmembrane helix</keyword>
<keyword evidence="8" id="KW-1185">Reference proteome</keyword>
<dbReference type="EMBL" id="JAIQCV010000003">
    <property type="protein sequence ID" value="KAH1113421.1"/>
    <property type="molecule type" value="Genomic_DNA"/>
</dbReference>
<reference evidence="7 8" key="1">
    <citation type="journal article" date="2021" name="Plant Biotechnol. J.">
        <title>Multi-omics assisted identification of the key and species-specific regulatory components of drought-tolerant mechanisms in Gossypium stocksii.</title>
        <authorList>
            <person name="Yu D."/>
            <person name="Ke L."/>
            <person name="Zhang D."/>
            <person name="Wu Y."/>
            <person name="Sun Y."/>
            <person name="Mei J."/>
            <person name="Sun J."/>
            <person name="Sun Y."/>
        </authorList>
    </citation>
    <scope>NUCLEOTIDE SEQUENCE [LARGE SCALE GENOMIC DNA]</scope>
    <source>
        <strain evidence="8">cv. E1</strain>
        <tissue evidence="7">Leaf</tissue>
    </source>
</reference>
<feature type="transmembrane region" description="Helical" evidence="6">
    <location>
        <begin position="171"/>
        <end position="202"/>
    </location>
</feature>
<evidence type="ECO:0000256" key="3">
    <source>
        <dbReference type="ARBA" id="ARBA00022692"/>
    </source>
</evidence>
<comment type="caution">
    <text evidence="7">The sequence shown here is derived from an EMBL/GenBank/DDBJ whole genome shotgun (WGS) entry which is preliminary data.</text>
</comment>
<dbReference type="Proteomes" id="UP000828251">
    <property type="component" value="Unassembled WGS sequence"/>
</dbReference>
<dbReference type="PANTHER" id="PTHR31113:SF32">
    <property type="entry name" value="UPF0496 PLANT-LIKE PROTEIN"/>
    <property type="match status" value="1"/>
</dbReference>
<accession>A0A9D3W5I4</accession>
<protein>
    <submittedName>
        <fullName evidence="7">Uncharacterized protein</fullName>
    </submittedName>
</protein>
<evidence type="ECO:0000256" key="5">
    <source>
        <dbReference type="ARBA" id="ARBA00023136"/>
    </source>
</evidence>
<dbReference type="InterPro" id="IPR007749">
    <property type="entry name" value="DUF677"/>
</dbReference>
<evidence type="ECO:0000313" key="8">
    <source>
        <dbReference type="Proteomes" id="UP000828251"/>
    </source>
</evidence>
<proteinExistence type="inferred from homology"/>
<dbReference type="AlphaFoldDB" id="A0A9D3W5I4"/>
<dbReference type="GO" id="GO:0016020">
    <property type="term" value="C:membrane"/>
    <property type="evidence" value="ECO:0007669"/>
    <property type="project" value="UniProtKB-SubCell"/>
</dbReference>
<comment type="similarity">
    <text evidence="2">Belongs to the UPF0496 family.</text>
</comment>
<evidence type="ECO:0000256" key="2">
    <source>
        <dbReference type="ARBA" id="ARBA00009074"/>
    </source>
</evidence>
<gene>
    <name evidence="7" type="ORF">J1N35_006799</name>
</gene>
<comment type="subcellular location">
    <subcellularLocation>
        <location evidence="1">Membrane</location>
    </subcellularLocation>
</comment>
<evidence type="ECO:0000256" key="4">
    <source>
        <dbReference type="ARBA" id="ARBA00022989"/>
    </source>
</evidence>
<name>A0A9D3W5I4_9ROSI</name>
<evidence type="ECO:0000256" key="1">
    <source>
        <dbReference type="ARBA" id="ARBA00004370"/>
    </source>
</evidence>
<evidence type="ECO:0000313" key="7">
    <source>
        <dbReference type="EMBL" id="KAH1113421.1"/>
    </source>
</evidence>
<evidence type="ECO:0000256" key="6">
    <source>
        <dbReference type="SAM" id="Phobius"/>
    </source>
</evidence>
<dbReference type="Pfam" id="PF05055">
    <property type="entry name" value="DUF677"/>
    <property type="match status" value="1"/>
</dbReference>
<sequence length="258" mass="29503">MISNVLSLQVEPGPDSRSEFKWSLNRADYRHSSTLQDLDDSLIDPFINSLAVGSDLNSLAKESFDNIKRTSEFCTAIEDCLIRTRNNHEINQLAVKCFDEEVGLEVGTDEKKVVKTLVELKRFKAAEKPFFEKLLVLKGAICGQEESMLGKLRAQKERLDKKLKSLETWRMVLNALFVAAFGSVLVFSVMASALTAAIIPAWKWCDGCWKRNEEKVKKQKKLTTMYYAPLFSKMIIIRVHVELLEEKIHLVRIFTLSR</sequence>
<dbReference type="OrthoDB" id="989586at2759"/>